<dbReference type="PANTHER" id="PTHR46986:SF1">
    <property type="entry name" value="ENDORIBONUCLEASE YBEY, CHLOROPLASTIC"/>
    <property type="match status" value="1"/>
</dbReference>
<keyword evidence="7" id="KW-0690">Ribosome biogenesis</keyword>
<dbReference type="EC" id="3.1.-.-" evidence="7"/>
<name>A0A6S6QQD3_9HYPH</name>
<dbReference type="HAMAP" id="MF_00009">
    <property type="entry name" value="Endoribonucl_YbeY"/>
    <property type="match status" value="1"/>
</dbReference>
<dbReference type="RefSeq" id="WP_222876022.1">
    <property type="nucleotide sequence ID" value="NZ_AP023361.1"/>
</dbReference>
<dbReference type="PANTHER" id="PTHR46986">
    <property type="entry name" value="ENDORIBONUCLEASE YBEY, CHLOROPLASTIC"/>
    <property type="match status" value="1"/>
</dbReference>
<dbReference type="GO" id="GO:0004222">
    <property type="term" value="F:metalloendopeptidase activity"/>
    <property type="evidence" value="ECO:0007669"/>
    <property type="project" value="InterPro"/>
</dbReference>
<dbReference type="InterPro" id="IPR020549">
    <property type="entry name" value="YbeY_CS"/>
</dbReference>
<dbReference type="NCBIfam" id="TIGR00043">
    <property type="entry name" value="rRNA maturation RNase YbeY"/>
    <property type="match status" value="1"/>
</dbReference>
<dbReference type="KEGG" id="tso:IZ6_00260"/>
<evidence type="ECO:0000256" key="3">
    <source>
        <dbReference type="ARBA" id="ARBA00022723"/>
    </source>
</evidence>
<sequence length="161" mass="17764">MSPVVDVVAESPLWSARAGLEEIARRAVDAALAEARRPYMEDAELAVILADNAKLKDLNRDWRDKDQPTNVLSFPAAEGEEIATAPLLGDLVLAFETVADEAAREGKSFDAHFAHLVVHGTLHLFGFDHMNDEDAEEMENLERAALARLGIDDPYLETEPR</sequence>
<keyword evidence="3 7" id="KW-0479">Metal-binding</keyword>
<comment type="similarity">
    <text evidence="1 7">Belongs to the endoribonuclease YbeY family.</text>
</comment>
<organism evidence="8 9">
    <name type="scientific">Terrihabitans soli</name>
    <dbReference type="NCBI Taxonomy" id="708113"/>
    <lineage>
        <taxon>Bacteria</taxon>
        <taxon>Pseudomonadati</taxon>
        <taxon>Pseudomonadota</taxon>
        <taxon>Alphaproteobacteria</taxon>
        <taxon>Hyphomicrobiales</taxon>
        <taxon>Terrihabitans</taxon>
    </lineage>
</organism>
<evidence type="ECO:0000256" key="4">
    <source>
        <dbReference type="ARBA" id="ARBA00022759"/>
    </source>
</evidence>
<dbReference type="Proteomes" id="UP000515317">
    <property type="component" value="Chromosome"/>
</dbReference>
<dbReference type="Gene3D" id="3.40.390.30">
    <property type="entry name" value="Metalloproteases ('zincins'), catalytic domain"/>
    <property type="match status" value="1"/>
</dbReference>
<evidence type="ECO:0000256" key="7">
    <source>
        <dbReference type="HAMAP-Rule" id="MF_00009"/>
    </source>
</evidence>
<gene>
    <name evidence="7 8" type="primary">ybeY</name>
    <name evidence="8" type="ORF">IZ6_00260</name>
</gene>
<keyword evidence="9" id="KW-1185">Reference proteome</keyword>
<keyword evidence="7" id="KW-0698">rRNA processing</keyword>
<keyword evidence="7" id="KW-0963">Cytoplasm</keyword>
<keyword evidence="2 7" id="KW-0540">Nuclease</keyword>
<evidence type="ECO:0000313" key="8">
    <source>
        <dbReference type="EMBL" id="BCJ89291.1"/>
    </source>
</evidence>
<dbReference type="PROSITE" id="PS01306">
    <property type="entry name" value="UPF0054"/>
    <property type="match status" value="1"/>
</dbReference>
<evidence type="ECO:0000256" key="5">
    <source>
        <dbReference type="ARBA" id="ARBA00022801"/>
    </source>
</evidence>
<protein>
    <recommendedName>
        <fullName evidence="7">Endoribonuclease YbeY</fullName>
        <ecNumber evidence="7">3.1.-.-</ecNumber>
    </recommendedName>
</protein>
<feature type="binding site" evidence="7">
    <location>
        <position position="129"/>
    </location>
    <ligand>
        <name>Zn(2+)</name>
        <dbReference type="ChEBI" id="CHEBI:29105"/>
        <note>catalytic</note>
    </ligand>
</feature>
<dbReference type="GO" id="GO:0008270">
    <property type="term" value="F:zinc ion binding"/>
    <property type="evidence" value="ECO:0007669"/>
    <property type="project" value="UniProtKB-UniRule"/>
</dbReference>
<dbReference type="GO" id="GO:0005737">
    <property type="term" value="C:cytoplasm"/>
    <property type="evidence" value="ECO:0007669"/>
    <property type="project" value="UniProtKB-SubCell"/>
</dbReference>
<accession>A0A6S6QQD3</accession>
<dbReference type="Pfam" id="PF02130">
    <property type="entry name" value="YbeY"/>
    <property type="match status" value="1"/>
</dbReference>
<dbReference type="InterPro" id="IPR002036">
    <property type="entry name" value="YbeY"/>
</dbReference>
<dbReference type="GO" id="GO:0006364">
    <property type="term" value="P:rRNA processing"/>
    <property type="evidence" value="ECO:0007669"/>
    <property type="project" value="UniProtKB-UniRule"/>
</dbReference>
<dbReference type="SUPFAM" id="SSF55486">
    <property type="entry name" value="Metalloproteases ('zincins'), catalytic domain"/>
    <property type="match status" value="1"/>
</dbReference>
<reference evidence="8 9" key="1">
    <citation type="submission" date="2020-08" db="EMBL/GenBank/DDBJ databases">
        <title>Genome sequence of Rhizobiales bacterium strain IZ6.</title>
        <authorList>
            <person name="Nakai R."/>
            <person name="Naganuma T."/>
        </authorList>
    </citation>
    <scope>NUCLEOTIDE SEQUENCE [LARGE SCALE GENOMIC DNA]</scope>
    <source>
        <strain evidence="8 9">IZ6</strain>
    </source>
</reference>
<dbReference type="AlphaFoldDB" id="A0A6S6QQD3"/>
<dbReference type="InterPro" id="IPR023091">
    <property type="entry name" value="MetalPrtase_cat_dom_sf_prd"/>
</dbReference>
<dbReference type="EMBL" id="AP023361">
    <property type="protein sequence ID" value="BCJ89291.1"/>
    <property type="molecule type" value="Genomic_DNA"/>
</dbReference>
<comment type="function">
    <text evidence="7">Single strand-specific metallo-endoribonuclease involved in late-stage 70S ribosome quality control and in maturation of the 3' terminus of the 16S rRNA.</text>
</comment>
<keyword evidence="4 7" id="KW-0255">Endonuclease</keyword>
<keyword evidence="6 7" id="KW-0862">Zinc</keyword>
<keyword evidence="5 7" id="KW-0378">Hydrolase</keyword>
<proteinExistence type="inferred from homology"/>
<comment type="cofactor">
    <cofactor evidence="7">
        <name>Zn(2+)</name>
        <dbReference type="ChEBI" id="CHEBI:29105"/>
    </cofactor>
    <text evidence="7">Binds 1 zinc ion.</text>
</comment>
<comment type="subcellular location">
    <subcellularLocation>
        <location evidence="7">Cytoplasm</location>
    </subcellularLocation>
</comment>
<evidence type="ECO:0000256" key="6">
    <source>
        <dbReference type="ARBA" id="ARBA00022833"/>
    </source>
</evidence>
<evidence type="ECO:0000313" key="9">
    <source>
        <dbReference type="Proteomes" id="UP000515317"/>
    </source>
</evidence>
<evidence type="ECO:0000256" key="1">
    <source>
        <dbReference type="ARBA" id="ARBA00010875"/>
    </source>
</evidence>
<evidence type="ECO:0000256" key="2">
    <source>
        <dbReference type="ARBA" id="ARBA00022722"/>
    </source>
</evidence>
<feature type="binding site" evidence="7">
    <location>
        <position position="123"/>
    </location>
    <ligand>
        <name>Zn(2+)</name>
        <dbReference type="ChEBI" id="CHEBI:29105"/>
        <note>catalytic</note>
    </ligand>
</feature>
<dbReference type="GO" id="GO:0004521">
    <property type="term" value="F:RNA endonuclease activity"/>
    <property type="evidence" value="ECO:0007669"/>
    <property type="project" value="UniProtKB-UniRule"/>
</dbReference>
<feature type="binding site" evidence="7">
    <location>
        <position position="119"/>
    </location>
    <ligand>
        <name>Zn(2+)</name>
        <dbReference type="ChEBI" id="CHEBI:29105"/>
        <note>catalytic</note>
    </ligand>
</feature>